<proteinExistence type="inferred from homology"/>
<evidence type="ECO:0000256" key="1">
    <source>
        <dbReference type="ARBA" id="ARBA00007665"/>
    </source>
</evidence>
<dbReference type="PROSITE" id="PS00910">
    <property type="entry name" value="UPF0029"/>
    <property type="match status" value="1"/>
</dbReference>
<evidence type="ECO:0000313" key="4">
    <source>
        <dbReference type="EMBL" id="ESL01687.1"/>
    </source>
</evidence>
<dbReference type="InterPro" id="IPR020569">
    <property type="entry name" value="UPF0029_Impact_CS"/>
</dbReference>
<evidence type="ECO:0000313" key="5">
    <source>
        <dbReference type="Proteomes" id="UP000018227"/>
    </source>
</evidence>
<dbReference type="PANTHER" id="PTHR16301">
    <property type="entry name" value="IMPACT-RELATED"/>
    <property type="match status" value="1"/>
</dbReference>
<protein>
    <submittedName>
        <fullName evidence="4">YigZ family protein</fullName>
    </submittedName>
</protein>
<dbReference type="Proteomes" id="UP000018227">
    <property type="component" value="Unassembled WGS sequence"/>
</dbReference>
<reference evidence="4 5" key="1">
    <citation type="submission" date="2013-06" db="EMBL/GenBank/DDBJ databases">
        <authorList>
            <person name="Weinstock G."/>
            <person name="Sodergren E."/>
            <person name="Clifton S."/>
            <person name="Fulton L."/>
            <person name="Fulton B."/>
            <person name="Courtney L."/>
            <person name="Fronick C."/>
            <person name="Harrison M."/>
            <person name="Strong C."/>
            <person name="Farmer C."/>
            <person name="Delahaunty K."/>
            <person name="Markovic C."/>
            <person name="Hall O."/>
            <person name="Minx P."/>
            <person name="Tomlinson C."/>
            <person name="Mitreva M."/>
            <person name="Nelson J."/>
            <person name="Hou S."/>
            <person name="Wollam A."/>
            <person name="Pepin K.H."/>
            <person name="Johnson M."/>
            <person name="Bhonagiri V."/>
            <person name="Nash W.E."/>
            <person name="Warren W."/>
            <person name="Chinwalla A."/>
            <person name="Mardis E.R."/>
            <person name="Wilson R.K."/>
        </authorList>
    </citation>
    <scope>NUCLEOTIDE SEQUENCE [LARGE SCALE GENOMIC DNA]</scope>
    <source>
        <strain evidence="4 5">ATCC 51271</strain>
    </source>
</reference>
<dbReference type="Pfam" id="PF09186">
    <property type="entry name" value="DUF1949"/>
    <property type="match status" value="1"/>
</dbReference>
<dbReference type="InterPro" id="IPR023582">
    <property type="entry name" value="Impact"/>
</dbReference>
<keyword evidence="5" id="KW-1185">Reference proteome</keyword>
<comment type="similarity">
    <text evidence="1">Belongs to the IMPACT family.</text>
</comment>
<feature type="domain" description="UPF0029" evidence="3">
    <location>
        <begin position="148"/>
        <end position="201"/>
    </location>
</feature>
<accession>V2Y0V3</accession>
<dbReference type="SUPFAM" id="SSF54980">
    <property type="entry name" value="EF-G C-terminal domain-like"/>
    <property type="match status" value="1"/>
</dbReference>
<comment type="caution">
    <text evidence="4">The sequence shown here is derived from an EMBL/GenBank/DDBJ whole genome shotgun (WGS) entry which is preliminary data.</text>
</comment>
<dbReference type="GO" id="GO:0006446">
    <property type="term" value="P:regulation of translational initiation"/>
    <property type="evidence" value="ECO:0007669"/>
    <property type="project" value="TreeGrafter"/>
</dbReference>
<organism evidence="4 5">
    <name type="scientific">Catonella morbi ATCC 51271</name>
    <dbReference type="NCBI Taxonomy" id="592026"/>
    <lineage>
        <taxon>Bacteria</taxon>
        <taxon>Bacillati</taxon>
        <taxon>Bacillota</taxon>
        <taxon>Clostridia</taxon>
        <taxon>Lachnospirales</taxon>
        <taxon>Lachnospiraceae</taxon>
        <taxon>Catonella</taxon>
    </lineage>
</organism>
<evidence type="ECO:0000259" key="2">
    <source>
        <dbReference type="Pfam" id="PF01205"/>
    </source>
</evidence>
<dbReference type="Gene3D" id="3.30.70.240">
    <property type="match status" value="1"/>
</dbReference>
<dbReference type="InterPro" id="IPR015269">
    <property type="entry name" value="UPF0029_Impact_C"/>
</dbReference>
<dbReference type="InterPro" id="IPR015796">
    <property type="entry name" value="Impact_YigZ-like"/>
</dbReference>
<dbReference type="HOGENOM" id="CLU_083552_2_1_9"/>
<dbReference type="AlphaFoldDB" id="V2Y0V3"/>
<dbReference type="GO" id="GO:0005737">
    <property type="term" value="C:cytoplasm"/>
    <property type="evidence" value="ECO:0007669"/>
    <property type="project" value="TreeGrafter"/>
</dbReference>
<dbReference type="InterPro" id="IPR035647">
    <property type="entry name" value="EFG_III/V"/>
</dbReference>
<sequence>MAKQGKRWKVSYKTVKKDAFAETEIKKSRFIAHIAEVRSEAEAEALIKETKKKYYDASHSCSAYILNSDKGIRHSSDDGEPSGTAGKPILDVISGAGLSDVIVIVTRYFGGTELGTGGLVRAYSGVTAEVLKNSTVVDVVSAKLTEFVIDYGLLPKLQHLLAELGIIIYETEYLEKVKISVLITEEVSGKFYKELIEMTAGALTESSVVREEQVNFYTEAGKVILDSRG</sequence>
<dbReference type="Gene3D" id="3.30.230.30">
    <property type="entry name" value="Impact, N-terminal domain"/>
    <property type="match status" value="1"/>
</dbReference>
<dbReference type="EMBL" id="ACIL03000021">
    <property type="protein sequence ID" value="ESL01687.1"/>
    <property type="molecule type" value="Genomic_DNA"/>
</dbReference>
<dbReference type="SUPFAM" id="SSF54211">
    <property type="entry name" value="Ribosomal protein S5 domain 2-like"/>
    <property type="match status" value="1"/>
</dbReference>
<evidence type="ECO:0000259" key="3">
    <source>
        <dbReference type="Pfam" id="PF09186"/>
    </source>
</evidence>
<name>V2Y0V3_9FIRM</name>
<gene>
    <name evidence="4" type="ORF">GCWU0000282_003248</name>
</gene>
<dbReference type="InterPro" id="IPR036956">
    <property type="entry name" value="Impact_N_sf"/>
</dbReference>
<dbReference type="eggNOG" id="COG1739">
    <property type="taxonomic scope" value="Bacteria"/>
</dbReference>
<feature type="domain" description="Impact N-terminal" evidence="2">
    <location>
        <begin position="26"/>
        <end position="131"/>
    </location>
</feature>
<dbReference type="PANTHER" id="PTHR16301:SF20">
    <property type="entry name" value="IMPACT FAMILY MEMBER YIGZ"/>
    <property type="match status" value="1"/>
</dbReference>
<dbReference type="Pfam" id="PF01205">
    <property type="entry name" value="Impact_N"/>
    <property type="match status" value="1"/>
</dbReference>
<dbReference type="InterPro" id="IPR020568">
    <property type="entry name" value="Ribosomal_Su5_D2-typ_SF"/>
</dbReference>
<dbReference type="InterPro" id="IPR001498">
    <property type="entry name" value="Impact_N"/>
</dbReference>
<dbReference type="STRING" id="592026.GCWU0000282_003248"/>
<dbReference type="NCBIfam" id="TIGR00257">
    <property type="entry name" value="IMPACT_YIGZ"/>
    <property type="match status" value="1"/>
</dbReference>